<keyword evidence="3" id="KW-1185">Reference proteome</keyword>
<evidence type="ECO:0000313" key="3">
    <source>
        <dbReference type="Proteomes" id="UP000257109"/>
    </source>
</evidence>
<sequence>KNSNKMPLVTKKNLLASSCISFILVQTYLSQFLDCPTSKYHNAALRIKIQLNTSYETTIVIAFILITIITATTATNNDDADDNDSDSDSNSGSY</sequence>
<dbReference type="Proteomes" id="UP000257109">
    <property type="component" value="Unassembled WGS sequence"/>
</dbReference>
<gene>
    <name evidence="2" type="ORF">CR513_13188</name>
</gene>
<dbReference type="AlphaFoldDB" id="A0A371HKI4"/>
<feature type="non-terminal residue" evidence="2">
    <location>
        <position position="1"/>
    </location>
</feature>
<protein>
    <submittedName>
        <fullName evidence="2">Uncharacterized protein</fullName>
    </submittedName>
</protein>
<feature type="region of interest" description="Disordered" evidence="1">
    <location>
        <begin position="75"/>
        <end position="94"/>
    </location>
</feature>
<accession>A0A371HKI4</accession>
<proteinExistence type="predicted"/>
<evidence type="ECO:0000256" key="1">
    <source>
        <dbReference type="SAM" id="MobiDB-lite"/>
    </source>
</evidence>
<dbReference type="EMBL" id="QJKJ01002345">
    <property type="protein sequence ID" value="RDY03254.1"/>
    <property type="molecule type" value="Genomic_DNA"/>
</dbReference>
<organism evidence="2 3">
    <name type="scientific">Mucuna pruriens</name>
    <name type="common">Velvet bean</name>
    <name type="synonym">Dolichos pruriens</name>
    <dbReference type="NCBI Taxonomy" id="157652"/>
    <lineage>
        <taxon>Eukaryota</taxon>
        <taxon>Viridiplantae</taxon>
        <taxon>Streptophyta</taxon>
        <taxon>Embryophyta</taxon>
        <taxon>Tracheophyta</taxon>
        <taxon>Spermatophyta</taxon>
        <taxon>Magnoliopsida</taxon>
        <taxon>eudicotyledons</taxon>
        <taxon>Gunneridae</taxon>
        <taxon>Pentapetalae</taxon>
        <taxon>rosids</taxon>
        <taxon>fabids</taxon>
        <taxon>Fabales</taxon>
        <taxon>Fabaceae</taxon>
        <taxon>Papilionoideae</taxon>
        <taxon>50 kb inversion clade</taxon>
        <taxon>NPAAA clade</taxon>
        <taxon>indigoferoid/millettioid clade</taxon>
        <taxon>Phaseoleae</taxon>
        <taxon>Mucuna</taxon>
    </lineage>
</organism>
<reference evidence="2" key="1">
    <citation type="submission" date="2018-05" db="EMBL/GenBank/DDBJ databases">
        <title>Draft genome of Mucuna pruriens seed.</title>
        <authorList>
            <person name="Nnadi N.E."/>
            <person name="Vos R."/>
            <person name="Hasami M.H."/>
            <person name="Devisetty U.K."/>
            <person name="Aguiy J.C."/>
        </authorList>
    </citation>
    <scope>NUCLEOTIDE SEQUENCE [LARGE SCALE GENOMIC DNA]</scope>
    <source>
        <strain evidence="2">JCA_2017</strain>
    </source>
</reference>
<comment type="caution">
    <text evidence="2">The sequence shown here is derived from an EMBL/GenBank/DDBJ whole genome shotgun (WGS) entry which is preliminary data.</text>
</comment>
<evidence type="ECO:0000313" key="2">
    <source>
        <dbReference type="EMBL" id="RDY03254.1"/>
    </source>
</evidence>
<name>A0A371HKI4_MUCPR</name>
<feature type="compositionally biased region" description="Acidic residues" evidence="1">
    <location>
        <begin position="78"/>
        <end position="87"/>
    </location>
</feature>